<name>A0A974A1H3_9BRAD</name>
<organism evidence="1">
    <name type="scientific">Bradyrhizobium septentrionale</name>
    <dbReference type="NCBI Taxonomy" id="1404411"/>
    <lineage>
        <taxon>Bacteria</taxon>
        <taxon>Pseudomonadati</taxon>
        <taxon>Pseudomonadota</taxon>
        <taxon>Alphaproteobacteria</taxon>
        <taxon>Hyphomicrobiales</taxon>
        <taxon>Nitrobacteraceae</taxon>
        <taxon>Bradyrhizobium</taxon>
    </lineage>
</organism>
<dbReference type="RefSeq" id="WP_166204362.1">
    <property type="nucleotide sequence ID" value="NZ_CP088285.1"/>
</dbReference>
<dbReference type="InterPro" id="IPR004195">
    <property type="entry name" value="Head_decoration_D"/>
</dbReference>
<dbReference type="Pfam" id="PF02924">
    <property type="entry name" value="HDPD"/>
    <property type="match status" value="1"/>
</dbReference>
<sequence>MPVLNETRHPAEFILSEANGERSRGSGTFLDPASFVAGQVVKKSGANFVAITDATAGDAIAIYGAATTGAGTSVKVAVLMRDAEVNGNCLTYFAGAVQADKDAIAAFLAANHIIVRS</sequence>
<evidence type="ECO:0000313" key="1">
    <source>
        <dbReference type="EMBL" id="NVI44938.1"/>
    </source>
</evidence>
<proteinExistence type="predicted"/>
<reference evidence="1" key="1">
    <citation type="submission" date="2020-06" db="EMBL/GenBank/DDBJ databases">
        <title>Whole Genome Sequence of Bradyrhizobium sp. Strain 1S1.</title>
        <authorList>
            <person name="Bromfield E.S.P."/>
            <person name="Cloutier S."/>
        </authorList>
    </citation>
    <scope>NUCLEOTIDE SEQUENCE [LARGE SCALE GENOMIC DNA]</scope>
    <source>
        <strain evidence="1">1S1</strain>
    </source>
</reference>
<comment type="caution">
    <text evidence="1">The sequence shown here is derived from an EMBL/GenBank/DDBJ whole genome shotgun (WGS) entry which is preliminary data.</text>
</comment>
<gene>
    <name evidence="1" type="ORF">HAP48_018675</name>
</gene>
<dbReference type="EMBL" id="JAAOLE020000001">
    <property type="protein sequence ID" value="NVI44938.1"/>
    <property type="molecule type" value="Genomic_DNA"/>
</dbReference>
<accession>A0A974A1H3</accession>
<dbReference type="AlphaFoldDB" id="A0A974A1H3"/>
<protein>
    <submittedName>
        <fullName evidence="1">Head decoration protein</fullName>
    </submittedName>
</protein>